<dbReference type="Gene3D" id="2.30.30.210">
    <property type="entry name" value="Ribonuclease P/MRP, subunit p29"/>
    <property type="match status" value="1"/>
</dbReference>
<reference evidence="3" key="3">
    <citation type="submission" date="2014-05" db="EMBL/GenBank/DDBJ databases">
        <authorList>
            <person name="Aslett A.Martin."/>
            <person name="De Silva Nishadi"/>
        </authorList>
    </citation>
    <scope>NUCLEOTIDE SEQUENCE</scope>
    <source>
        <strain evidence="3">YM</strain>
    </source>
</reference>
<evidence type="ECO:0000313" key="6">
    <source>
        <dbReference type="Proteomes" id="UP000072904"/>
    </source>
</evidence>
<organism evidence="4 5">
    <name type="scientific">Plasmodium yoelii</name>
    <dbReference type="NCBI Taxonomy" id="5861"/>
    <lineage>
        <taxon>Eukaryota</taxon>
        <taxon>Sar</taxon>
        <taxon>Alveolata</taxon>
        <taxon>Apicomplexa</taxon>
        <taxon>Aconoidasida</taxon>
        <taxon>Haemosporida</taxon>
        <taxon>Plasmodiidae</taxon>
        <taxon>Plasmodium</taxon>
        <taxon>Plasmodium (Vinckeia)</taxon>
    </lineage>
</organism>
<reference evidence="4" key="4">
    <citation type="submission" date="2019-05" db="EMBL/GenBank/DDBJ databases">
        <authorList>
            <consortium name="Pathogen Informatics"/>
        </authorList>
    </citation>
    <scope>NUCLEOTIDE SEQUENCE</scope>
    <source>
        <strain evidence="4">17X</strain>
    </source>
</reference>
<comment type="subcellular location">
    <subcellularLocation>
        <location evidence="1">Nucleus</location>
    </subcellularLocation>
</comment>
<dbReference type="GO" id="GO:0030677">
    <property type="term" value="C:ribonuclease P complex"/>
    <property type="evidence" value="ECO:0007669"/>
    <property type="project" value="InterPro"/>
</dbReference>
<dbReference type="KEGG" id="pyo:PY17X_1128100"/>
<reference evidence="5 6" key="1">
    <citation type="journal article" date="2014" name="BMC Biol.">
        <title>A comprehensive evaluation of rodent malaria parasite genomes and gene expression.</title>
        <authorList>
            <person name="Otto T.D."/>
            <person name="Bohme U."/>
            <person name="Jackson A.P."/>
            <person name="Hunt M."/>
            <person name="Franke-Fayard B."/>
            <person name="Hoeijmakers W.A."/>
            <person name="Religa A.A."/>
            <person name="Robertson L."/>
            <person name="Sanders M."/>
            <person name="Ogun S.A."/>
            <person name="Cunningham D."/>
            <person name="Erhart A."/>
            <person name="Billker O."/>
            <person name="Khan S.M."/>
            <person name="Stunnenberg H.G."/>
            <person name="Langhorne J."/>
            <person name="Holder A.A."/>
            <person name="Waters A.P."/>
            <person name="Newbold C.I."/>
            <person name="Pain A."/>
            <person name="Berriman M."/>
            <person name="Janse C.J."/>
        </authorList>
    </citation>
    <scope>NUCLEOTIDE SEQUENCE [LARGE SCALE GENOMIC DNA]</scope>
    <source>
        <strain evidence="4 5">17X</strain>
        <strain evidence="3 6">YM</strain>
    </source>
</reference>
<evidence type="ECO:0000256" key="2">
    <source>
        <dbReference type="ARBA" id="ARBA00006181"/>
    </source>
</evidence>
<dbReference type="InterPro" id="IPR036980">
    <property type="entry name" value="RNase_P/MRP_Rpp29_sf"/>
</dbReference>
<evidence type="ECO:0000313" key="5">
    <source>
        <dbReference type="Proteomes" id="UP000072874"/>
    </source>
</evidence>
<dbReference type="GO" id="GO:0001682">
    <property type="term" value="P:tRNA 5'-leader removal"/>
    <property type="evidence" value="ECO:0007669"/>
    <property type="project" value="InterPro"/>
</dbReference>
<dbReference type="Proteomes" id="UP000072874">
    <property type="component" value="Chromosome 11"/>
</dbReference>
<dbReference type="OrthoDB" id="124041at2759"/>
<evidence type="ECO:0000256" key="1">
    <source>
        <dbReference type="ARBA" id="ARBA00004123"/>
    </source>
</evidence>
<dbReference type="RefSeq" id="XP_022812424.1">
    <property type="nucleotide sequence ID" value="XM_022956535.1"/>
</dbReference>
<dbReference type="GeneID" id="3829848"/>
<dbReference type="Proteomes" id="UP000072904">
    <property type="component" value="Chromosome 11"/>
</dbReference>
<dbReference type="PANTHER" id="PTHR13348">
    <property type="entry name" value="RIBONUCLEASE P SUBUNIT P29"/>
    <property type="match status" value="1"/>
</dbReference>
<evidence type="ECO:0000313" key="3">
    <source>
        <dbReference type="EMBL" id="CDU18968.1"/>
    </source>
</evidence>
<gene>
    <name evidence="4" type="ORF">PY17X_1128100</name>
    <name evidence="3" type="ORF">PYYM_1128900</name>
</gene>
<dbReference type="InterPro" id="IPR002730">
    <property type="entry name" value="Rpp29/RNP1"/>
</dbReference>
<protein>
    <submittedName>
        <fullName evidence="4">Ribonuclease P protein subunit p29, putative</fullName>
    </submittedName>
</protein>
<dbReference type="OMA" id="MELNGAY"/>
<proteinExistence type="inferred from homology"/>
<dbReference type="EMBL" id="LK934639">
    <property type="protein sequence ID" value="CDU18968.1"/>
    <property type="molecule type" value="Genomic_DNA"/>
</dbReference>
<evidence type="ECO:0000313" key="4">
    <source>
        <dbReference type="EMBL" id="VTZ79553.1"/>
    </source>
</evidence>
<dbReference type="AlphaFoldDB" id="A0A078KCC2"/>
<dbReference type="GO" id="GO:0005634">
    <property type="term" value="C:nucleus"/>
    <property type="evidence" value="ECO:0007669"/>
    <property type="project" value="UniProtKB-SubCell"/>
</dbReference>
<dbReference type="GO" id="GO:0033204">
    <property type="term" value="F:ribonuclease P RNA binding"/>
    <property type="evidence" value="ECO:0007669"/>
    <property type="project" value="InterPro"/>
</dbReference>
<dbReference type="PANTHER" id="PTHR13348:SF0">
    <property type="entry name" value="RIBONUCLEASE P PROTEIN SUBUNIT P29"/>
    <property type="match status" value="1"/>
</dbReference>
<dbReference type="InterPro" id="IPR016848">
    <property type="entry name" value="RNase_P/MRP_Rpp29-subunit"/>
</dbReference>
<dbReference type="VEuPathDB" id="PlasmoDB:Py17XNL_001105675"/>
<dbReference type="VEuPathDB" id="PlasmoDB:PY02708"/>
<dbReference type="GO" id="GO:0000172">
    <property type="term" value="C:ribonuclease MRP complex"/>
    <property type="evidence" value="ECO:0007669"/>
    <property type="project" value="InterPro"/>
</dbReference>
<reference evidence="4" key="2">
    <citation type="submission" date="2014-05" db="EMBL/GenBank/DDBJ databases">
        <authorList>
            <person name="Aslett M.A."/>
            <person name="De Silva N."/>
        </authorList>
    </citation>
    <scope>NUCLEOTIDE SEQUENCE</scope>
    <source>
        <strain evidence="4">17X</strain>
    </source>
</reference>
<dbReference type="GO" id="GO:0006364">
    <property type="term" value="P:rRNA processing"/>
    <property type="evidence" value="ECO:0007669"/>
    <property type="project" value="TreeGrafter"/>
</dbReference>
<accession>A0A078KCC2</accession>
<dbReference type="Pfam" id="PF01868">
    <property type="entry name" value="RNase_P-MRP_p29"/>
    <property type="match status" value="1"/>
</dbReference>
<dbReference type="EMBL" id="LM993665">
    <property type="protein sequence ID" value="VTZ79553.1"/>
    <property type="molecule type" value="Genomic_DNA"/>
</dbReference>
<dbReference type="SUPFAM" id="SSF101744">
    <property type="entry name" value="Rof/RNase P subunit-like"/>
    <property type="match status" value="1"/>
</dbReference>
<dbReference type="InterPro" id="IPR023534">
    <property type="entry name" value="Rof/RNase_P-like"/>
</dbReference>
<name>A0A078KCC2_PLAYE</name>
<comment type="similarity">
    <text evidence="2">Belongs to the eukaryotic/archaeal RNase P protein component 1 family.</text>
</comment>
<dbReference type="VEuPathDB" id="PlasmoDB:PYYM_1128900"/>
<dbReference type="SMART" id="SM00538">
    <property type="entry name" value="POP4"/>
    <property type="match status" value="1"/>
</dbReference>
<sequence>MEENVNEINKKLKINNNKAVNYYVNNVSLKKKKQYSANFTYSNKLNNNTKKWNNSYDVNITSKNGHTPNLMKSALNYWEYNANSKNNNIKSKTTNNHPFIKNDTILNSDWEDKELKKKFDLYEHQRIFLKSNVKDRVETCNSNKKLNNIGLSSNEYTNYNVVSEKNSYEHAKKINELWNIYVNELLELTNNNELSLETINEMELNGAYVEVHKSRCSSYIGIKGIIILETQNGFKIITPNNKVLILLKNKTVFIIKIKDKQYYLHGVQLMRDPALKSSKKYKMLQNRVI</sequence>
<dbReference type="VEuPathDB" id="PlasmoDB:PY17X_1128100"/>